<feature type="domain" description="YjiS-like" evidence="1">
    <location>
        <begin position="29"/>
        <end position="59"/>
    </location>
</feature>
<dbReference type="RefSeq" id="WP_209838590.1">
    <property type="nucleotide sequence ID" value="NZ_JAGGJP010000003.1"/>
</dbReference>
<evidence type="ECO:0000313" key="2">
    <source>
        <dbReference type="EMBL" id="MFC5565824.1"/>
    </source>
</evidence>
<gene>
    <name evidence="2" type="ORF">ACFPOC_05245</name>
</gene>
<dbReference type="InterPro" id="IPR009506">
    <property type="entry name" value="YjiS-like"/>
</dbReference>
<evidence type="ECO:0000313" key="3">
    <source>
        <dbReference type="Proteomes" id="UP001596056"/>
    </source>
</evidence>
<reference evidence="3" key="1">
    <citation type="journal article" date="2019" name="Int. J. Syst. Evol. Microbiol.">
        <title>The Global Catalogue of Microorganisms (GCM) 10K type strain sequencing project: providing services to taxonomists for standard genome sequencing and annotation.</title>
        <authorList>
            <consortium name="The Broad Institute Genomics Platform"/>
            <consortium name="The Broad Institute Genome Sequencing Center for Infectious Disease"/>
            <person name="Wu L."/>
            <person name="Ma J."/>
        </authorList>
    </citation>
    <scope>NUCLEOTIDE SEQUENCE [LARGE SCALE GENOMIC DNA]</scope>
    <source>
        <strain evidence="3">KACC 11588</strain>
    </source>
</reference>
<sequence length="72" mass="8211">MAFATFHPTSAAPSLAQRLTDLRAAWTEHRARRRAYRETLAELEALSDRELADLDLHRSRIPEIAREAARLA</sequence>
<keyword evidence="3" id="KW-1185">Reference proteome</keyword>
<comment type="caution">
    <text evidence="2">The sequence shown here is derived from an EMBL/GenBank/DDBJ whole genome shotgun (WGS) entry which is preliminary data.</text>
</comment>
<accession>A0ABW0SA95</accession>
<organism evidence="2 3">
    <name type="scientific">Rubellimicrobium aerolatum</name>
    <dbReference type="NCBI Taxonomy" id="490979"/>
    <lineage>
        <taxon>Bacteria</taxon>
        <taxon>Pseudomonadati</taxon>
        <taxon>Pseudomonadota</taxon>
        <taxon>Alphaproteobacteria</taxon>
        <taxon>Rhodobacterales</taxon>
        <taxon>Roseobacteraceae</taxon>
        <taxon>Rubellimicrobium</taxon>
    </lineage>
</organism>
<proteinExistence type="predicted"/>
<protein>
    <submittedName>
        <fullName evidence="2">DUF1127 domain-containing protein</fullName>
    </submittedName>
</protein>
<name>A0ABW0SA95_9RHOB</name>
<dbReference type="Pfam" id="PF06568">
    <property type="entry name" value="YjiS-like"/>
    <property type="match status" value="1"/>
</dbReference>
<dbReference type="Proteomes" id="UP001596056">
    <property type="component" value="Unassembled WGS sequence"/>
</dbReference>
<evidence type="ECO:0000259" key="1">
    <source>
        <dbReference type="Pfam" id="PF06568"/>
    </source>
</evidence>
<dbReference type="EMBL" id="JBHSNA010000003">
    <property type="protein sequence ID" value="MFC5565824.1"/>
    <property type="molecule type" value="Genomic_DNA"/>
</dbReference>